<dbReference type="RefSeq" id="WP_036935699.1">
    <property type="nucleotide sequence ID" value="NZ_JQKC01000001.1"/>
</dbReference>
<keyword evidence="5" id="KW-1185">Reference proteome</keyword>
<dbReference type="eggNOG" id="COG2310">
    <property type="taxonomic scope" value="Bacteria"/>
</dbReference>
<evidence type="ECO:0000313" key="5">
    <source>
        <dbReference type="Proteomes" id="UP000036923"/>
    </source>
</evidence>
<dbReference type="STRING" id="398512.Bccel_4631"/>
<sequence>MSQSLQPGGNIALGLMQGTVIVTHKLSQDIDTSLTAFLLTDNGKVQGDEGIVFYNQPHGPGGMAIYYPAHDESGVRTHKISFDLSKAGSDITRIAVTLTEDKGKGFAKVENLKASVNVGNDVIELTPAQFTEEKGIVVLELYIRNGQPKVKSVWQGFSSGLDGLCRHFGVEVAKDDTGTAKADCAANGVNVVEVIGQAGTSPAVEQHIASVKQDITGKQGDDIKQDDDSGVSAGNSKVNLQKVTGKINLSKGQKPVIIDKTAEITAYVTWDSKTDYDIYALVFTKDGRQIDVAMFGADGVKPLQSFDNGTVEHMGDVGRSARGFFSFRSKKSKEDSKTEIIKIRPNDNVLAVVPVVYSAQSNGTGSFYRYRASMTIDNNEGTTVSISSQNANDDDLIYTCVPGVILNTPEGIVIDAVEMYSEPGSERRPKLLRGHDGKIKVLMDAGPRNDYK</sequence>
<comment type="caution">
    <text evidence="4">The sequence shown here is derived from an EMBL/GenBank/DDBJ whole genome shotgun (WGS) entry which is preliminary data.</text>
</comment>
<evidence type="ECO:0000313" key="4">
    <source>
        <dbReference type="EMBL" id="KNY29357.1"/>
    </source>
</evidence>
<evidence type="ECO:0000256" key="2">
    <source>
        <dbReference type="SAM" id="MobiDB-lite"/>
    </source>
</evidence>
<evidence type="ECO:0000259" key="3">
    <source>
        <dbReference type="Pfam" id="PF02342"/>
    </source>
</evidence>
<dbReference type="EMBL" id="LGTC01000001">
    <property type="protein sequence ID" value="KNY29357.1"/>
    <property type="molecule type" value="Genomic_DNA"/>
</dbReference>
<dbReference type="InterPro" id="IPR003325">
    <property type="entry name" value="TerD"/>
</dbReference>
<gene>
    <name evidence="4" type="ORF">Bccel_4631</name>
</gene>
<dbReference type="Pfam" id="PF02342">
    <property type="entry name" value="TerD"/>
    <property type="match status" value="1"/>
</dbReference>
<organism evidence="4 5">
    <name type="scientific">Pseudobacteroides cellulosolvens ATCC 35603 = DSM 2933</name>
    <dbReference type="NCBI Taxonomy" id="398512"/>
    <lineage>
        <taxon>Bacteria</taxon>
        <taxon>Bacillati</taxon>
        <taxon>Bacillota</taxon>
        <taxon>Clostridia</taxon>
        <taxon>Eubacteriales</taxon>
        <taxon>Oscillospiraceae</taxon>
        <taxon>Pseudobacteroides</taxon>
    </lineage>
</organism>
<reference evidence="5" key="1">
    <citation type="submission" date="2015-07" db="EMBL/GenBank/DDBJ databases">
        <title>Near-Complete Genome Sequence of the Cellulolytic Bacterium Bacteroides (Pseudobacteroides) cellulosolvens ATCC 35603.</title>
        <authorList>
            <person name="Dassa B."/>
            <person name="Utturkar S.M."/>
            <person name="Klingeman D.M."/>
            <person name="Hurt R.A."/>
            <person name="Keller M."/>
            <person name="Xu J."/>
            <person name="Reddy Y.H.K."/>
            <person name="Borovok I."/>
            <person name="Grinberg I.R."/>
            <person name="Lamed R."/>
            <person name="Zhivin O."/>
            <person name="Bayer E.A."/>
            <person name="Brown S.D."/>
        </authorList>
    </citation>
    <scope>NUCLEOTIDE SEQUENCE [LARGE SCALE GENOMIC DNA]</scope>
    <source>
        <strain evidence="5">DSM 2933</strain>
    </source>
</reference>
<accession>A0A0L6JVA0</accession>
<dbReference type="Proteomes" id="UP000036923">
    <property type="component" value="Unassembled WGS sequence"/>
</dbReference>
<dbReference type="PANTHER" id="PTHR32097:SF4">
    <property type="entry name" value="GENERAL STRESS PROTEIN 16U"/>
    <property type="match status" value="1"/>
</dbReference>
<evidence type="ECO:0000256" key="1">
    <source>
        <dbReference type="ARBA" id="ARBA00008775"/>
    </source>
</evidence>
<dbReference type="CDD" id="cd06974">
    <property type="entry name" value="TerD_like"/>
    <property type="match status" value="1"/>
</dbReference>
<dbReference type="PATRIC" id="fig|398512.5.peg.4853"/>
<name>A0A0L6JVA0_9FIRM</name>
<comment type="similarity">
    <text evidence="1">Belongs to the CAPAB/TerDEXZ family.</text>
</comment>
<proteinExistence type="inferred from homology"/>
<feature type="domain" description="TerD" evidence="3">
    <location>
        <begin position="1"/>
        <end position="168"/>
    </location>
</feature>
<dbReference type="InterPro" id="IPR051324">
    <property type="entry name" value="Stress/Tellurium_Resist"/>
</dbReference>
<feature type="region of interest" description="Disordered" evidence="2">
    <location>
        <begin position="215"/>
        <end position="234"/>
    </location>
</feature>
<dbReference type="OrthoDB" id="5756874at2"/>
<protein>
    <recommendedName>
        <fullName evidence="3">TerD domain-containing protein</fullName>
    </recommendedName>
</protein>
<dbReference type="Gene3D" id="2.60.60.30">
    <property type="entry name" value="sav2460 like domains"/>
    <property type="match status" value="1"/>
</dbReference>
<dbReference type="PANTHER" id="PTHR32097">
    <property type="entry name" value="CAMP-BINDING PROTEIN 1-RELATED"/>
    <property type="match status" value="1"/>
</dbReference>
<dbReference type="AlphaFoldDB" id="A0A0L6JVA0"/>